<keyword evidence="3" id="KW-0804">Transcription</keyword>
<dbReference type="InterPro" id="IPR001647">
    <property type="entry name" value="HTH_TetR"/>
</dbReference>
<dbReference type="GO" id="GO:0003700">
    <property type="term" value="F:DNA-binding transcription factor activity"/>
    <property type="evidence" value="ECO:0007669"/>
    <property type="project" value="TreeGrafter"/>
</dbReference>
<proteinExistence type="predicted"/>
<evidence type="ECO:0000256" key="4">
    <source>
        <dbReference type="PROSITE-ProRule" id="PRU00335"/>
    </source>
</evidence>
<dbReference type="GO" id="GO:0000976">
    <property type="term" value="F:transcription cis-regulatory region binding"/>
    <property type="evidence" value="ECO:0007669"/>
    <property type="project" value="TreeGrafter"/>
</dbReference>
<dbReference type="RefSeq" id="WP_107395958.1">
    <property type="nucleotide sequence ID" value="NZ_PHHF01000079.1"/>
</dbReference>
<keyword evidence="1" id="KW-0805">Transcription regulation</keyword>
<dbReference type="Gene3D" id="1.10.357.10">
    <property type="entry name" value="Tetracycline Repressor, domain 2"/>
    <property type="match status" value="1"/>
</dbReference>
<dbReference type="Proteomes" id="UP000241206">
    <property type="component" value="Unassembled WGS sequence"/>
</dbReference>
<dbReference type="PRINTS" id="PR00455">
    <property type="entry name" value="HTHTETR"/>
</dbReference>
<dbReference type="InterPro" id="IPR050109">
    <property type="entry name" value="HTH-type_TetR-like_transc_reg"/>
</dbReference>
<evidence type="ECO:0000256" key="2">
    <source>
        <dbReference type="ARBA" id="ARBA00023125"/>
    </source>
</evidence>
<name>A0A2T4HLW6_9SPHN</name>
<dbReference type="PANTHER" id="PTHR30055">
    <property type="entry name" value="HTH-TYPE TRANSCRIPTIONAL REGULATOR RUTR"/>
    <property type="match status" value="1"/>
</dbReference>
<dbReference type="PROSITE" id="PS50977">
    <property type="entry name" value="HTH_TETR_2"/>
    <property type="match status" value="1"/>
</dbReference>
<evidence type="ECO:0000259" key="5">
    <source>
        <dbReference type="PROSITE" id="PS50977"/>
    </source>
</evidence>
<dbReference type="PANTHER" id="PTHR30055:SF146">
    <property type="entry name" value="HTH-TYPE TRANSCRIPTIONAL DUAL REGULATOR CECR"/>
    <property type="match status" value="1"/>
</dbReference>
<dbReference type="InterPro" id="IPR036271">
    <property type="entry name" value="Tet_transcr_reg_TetR-rel_C_sf"/>
</dbReference>
<dbReference type="FunFam" id="1.10.10.60:FF:000141">
    <property type="entry name" value="TetR family transcriptional regulator"/>
    <property type="match status" value="1"/>
</dbReference>
<organism evidence="6 7">
    <name type="scientific">Edaphosphingomonas fennica</name>
    <dbReference type="NCBI Taxonomy" id="114404"/>
    <lineage>
        <taxon>Bacteria</taxon>
        <taxon>Pseudomonadati</taxon>
        <taxon>Pseudomonadota</taxon>
        <taxon>Alphaproteobacteria</taxon>
        <taxon>Sphingomonadales</taxon>
        <taxon>Rhizorhabdaceae</taxon>
        <taxon>Edaphosphingomonas</taxon>
    </lineage>
</organism>
<evidence type="ECO:0000256" key="1">
    <source>
        <dbReference type="ARBA" id="ARBA00023015"/>
    </source>
</evidence>
<protein>
    <submittedName>
        <fullName evidence="6">TetR/AcrR family transcriptional regulator</fullName>
    </submittedName>
</protein>
<sequence length="206" mass="22640">MLGSGVEGDKRSHILKTAGMLFLERGFGRTSMGEVAAAGAGSKGTIYSYFRSKEELFKAFMFEAIQARVSGAFEVLSEAGGIRTALNELGRRYLRLITDPVVSAIYRVVIHEAPHFPEIGDMFNDAGPKPAKRHLANYFAQGIEQGKLEIGDVPMAVEQFLMLCQARIVQDFWFCIRGAPTEDEIDKAVNAAVFTFLAAYATDQCD</sequence>
<keyword evidence="7" id="KW-1185">Reference proteome</keyword>
<gene>
    <name evidence="6" type="ORF">CV103_20020</name>
</gene>
<dbReference type="SUPFAM" id="SSF48498">
    <property type="entry name" value="Tetracyclin repressor-like, C-terminal domain"/>
    <property type="match status" value="1"/>
</dbReference>
<keyword evidence="2 4" id="KW-0238">DNA-binding</keyword>
<evidence type="ECO:0000313" key="7">
    <source>
        <dbReference type="Proteomes" id="UP000241206"/>
    </source>
</evidence>
<dbReference type="AlphaFoldDB" id="A0A2T4HLW6"/>
<comment type="caution">
    <text evidence="6">The sequence shown here is derived from an EMBL/GenBank/DDBJ whole genome shotgun (WGS) entry which is preliminary data.</text>
</comment>
<dbReference type="SUPFAM" id="SSF46689">
    <property type="entry name" value="Homeodomain-like"/>
    <property type="match status" value="1"/>
</dbReference>
<evidence type="ECO:0000313" key="6">
    <source>
        <dbReference type="EMBL" id="PTD16804.1"/>
    </source>
</evidence>
<dbReference type="InterPro" id="IPR009057">
    <property type="entry name" value="Homeodomain-like_sf"/>
</dbReference>
<dbReference type="Pfam" id="PF00440">
    <property type="entry name" value="TetR_N"/>
    <property type="match status" value="1"/>
</dbReference>
<feature type="domain" description="HTH tetR-type" evidence="5">
    <location>
        <begin position="8"/>
        <end position="68"/>
    </location>
</feature>
<dbReference type="Gene3D" id="1.10.10.60">
    <property type="entry name" value="Homeodomain-like"/>
    <property type="match status" value="1"/>
</dbReference>
<dbReference type="EMBL" id="PHHF01000079">
    <property type="protein sequence ID" value="PTD16804.1"/>
    <property type="molecule type" value="Genomic_DNA"/>
</dbReference>
<accession>A0A2T4HLW6</accession>
<evidence type="ECO:0000256" key="3">
    <source>
        <dbReference type="ARBA" id="ARBA00023163"/>
    </source>
</evidence>
<reference evidence="6 7" key="1">
    <citation type="submission" date="2017-11" db="EMBL/GenBank/DDBJ databases">
        <title>Sphingomonas oleivorans sp. nov., isolated from oil-contaminated soil.</title>
        <authorList>
            <person name="Wang L."/>
            <person name="Chen L."/>
        </authorList>
    </citation>
    <scope>NUCLEOTIDE SEQUENCE [LARGE SCALE GENOMIC DNA]</scope>
    <source>
        <strain evidence="6 7">K101</strain>
    </source>
</reference>
<dbReference type="Pfam" id="PF14246">
    <property type="entry name" value="TetR_C_7"/>
    <property type="match status" value="1"/>
</dbReference>
<feature type="DNA-binding region" description="H-T-H motif" evidence="4">
    <location>
        <begin position="31"/>
        <end position="50"/>
    </location>
</feature>
<dbReference type="InterPro" id="IPR039536">
    <property type="entry name" value="TetR_C_Proteobacteria"/>
</dbReference>